<sequence>MANLDEKLRVKIDAHVVQQLGAELITSPAIALLELIKNAHDADATYCYIDIDTKYVEKIDNNIFIGKVTVKDNGHGMQRDAINRSWLTVSYSAKRAAKIQNLKTNRNRTFTGDKGLGRLGSMQLAPICRISTFHTAGESGLQVSFSWNDFQHGRNIDDVPVKELVLAPQKTTGTTLEIIGLHDLSFWQDSSNQKDLAQRVASMISPHGQIQNFNIYFRCDGIDYETTELSELLLKQSASNFSFKVDSDRVTINGQLDLLSYRPSANQADQIERYEKFITSDNGLSLASYLSNSNALQEYKIKHKEGKYVFYFEFECLISDISETKKSYYLYPGDFSGKIFNFIFRKDSLDLKSVSSKNFDSLIETIQDITGGISAYRDGFRIGSGRIDWLNLSKEMTSGSGSYSLRPSNITGFINLTWDENRNLIEKSDRESFVENKEYKTFFILSQFIIKKINDYLNKSRRISLIFLKEMTQNEVGKPKGYSARLAAKEINQLSVSGKQSNEKIIVQIEKSKKEFESKRKDLNEKIERSKDDLFSDPRVTLELEKLNSMVADLEMLVNVNQQELQSFTKELSSYQLSSEQILSEIDGYERQIKNFYDYVAIGLSAQALAHEANSQITNIRLHLNLALQRLKDLKIKDIPLIKELNSIQADTQVISKSISSLSPLVRAQREKTDSIIISEYVEEYVNLRKDYFLKDEIDIKASTIEGDNCLIKFNRGKLFQIIDNITRNSEHWLKLSKIHYPNEILEIKFSIHGYKIVISDSGKGIREPLEDVLFDMFSTDKEDGQGLGLFIVKMLLDERGCSVKLLHDRNKHGRRFKFEIDLTEAAI</sequence>
<evidence type="ECO:0000256" key="2">
    <source>
        <dbReference type="ARBA" id="ARBA00022679"/>
    </source>
</evidence>
<dbReference type="GO" id="GO:0005524">
    <property type="term" value="F:ATP binding"/>
    <property type="evidence" value="ECO:0007669"/>
    <property type="project" value="UniProtKB-KW"/>
</dbReference>
<dbReference type="Gene3D" id="3.30.565.10">
    <property type="entry name" value="Histidine kinase-like ATPase, C-terminal domain"/>
    <property type="match status" value="2"/>
</dbReference>
<dbReference type="GO" id="GO:0016301">
    <property type="term" value="F:kinase activity"/>
    <property type="evidence" value="ECO:0007669"/>
    <property type="project" value="UniProtKB-KW"/>
</dbReference>
<dbReference type="Pfam" id="PF13589">
    <property type="entry name" value="HATPase_c_3"/>
    <property type="match status" value="1"/>
</dbReference>
<dbReference type="SUPFAM" id="SSF55874">
    <property type="entry name" value="ATPase domain of HSP90 chaperone/DNA topoisomerase II/histidine kinase"/>
    <property type="match status" value="2"/>
</dbReference>
<dbReference type="RefSeq" id="WP_159677197.1">
    <property type="nucleotide sequence ID" value="NZ_CP043727.1"/>
</dbReference>
<keyword evidence="3" id="KW-0547">Nucleotide-binding</keyword>
<dbReference type="EMBL" id="CP043727">
    <property type="protein sequence ID" value="QHB31269.1"/>
    <property type="molecule type" value="Genomic_DNA"/>
</dbReference>
<dbReference type="GO" id="GO:0000160">
    <property type="term" value="P:phosphorelay signal transduction system"/>
    <property type="evidence" value="ECO:0007669"/>
    <property type="project" value="UniProtKB-KW"/>
</dbReference>
<reference evidence="10" key="1">
    <citation type="submission" date="2019-09" db="EMBL/GenBank/DDBJ databases">
        <title>Yersinia canariae sp. nov., isolated from a human yersiniosis case.</title>
        <authorList>
            <person name="Nguyen S.V."/>
            <person name="Greig D."/>
            <person name="Hurley D."/>
            <person name="Cao Y."/>
            <person name="McCabe E."/>
            <person name="Mitchell M."/>
            <person name="Jenkins C."/>
            <person name="Fanning S."/>
        </authorList>
    </citation>
    <scope>NUCLEOTIDE SEQUENCE [LARGE SCALE GENOMIC DNA]</scope>
    <source>
        <strain evidence="10">NCTC 14382</strain>
    </source>
</reference>
<dbReference type="InterPro" id="IPR005467">
    <property type="entry name" value="His_kinase_dom"/>
</dbReference>
<keyword evidence="4" id="KW-0418">Kinase</keyword>
<protein>
    <recommendedName>
        <fullName evidence="8">Histidine kinase domain-containing protein</fullName>
    </recommendedName>
</protein>
<gene>
    <name evidence="9" type="ORF">F0T03_03065</name>
</gene>
<dbReference type="KEGG" id="yca:F0T03_03065"/>
<proteinExistence type="predicted"/>
<evidence type="ECO:0000259" key="8">
    <source>
        <dbReference type="PROSITE" id="PS50109"/>
    </source>
</evidence>
<evidence type="ECO:0000256" key="6">
    <source>
        <dbReference type="ARBA" id="ARBA00023012"/>
    </source>
</evidence>
<keyword evidence="10" id="KW-1185">Reference proteome</keyword>
<feature type="coiled-coil region" evidence="7">
    <location>
        <begin position="506"/>
        <end position="564"/>
    </location>
</feature>
<keyword evidence="7" id="KW-0175">Coiled coil</keyword>
<dbReference type="InterPro" id="IPR003594">
    <property type="entry name" value="HATPase_dom"/>
</dbReference>
<dbReference type="PANTHER" id="PTHR43065">
    <property type="entry name" value="SENSOR HISTIDINE KINASE"/>
    <property type="match status" value="1"/>
</dbReference>
<dbReference type="PANTHER" id="PTHR43065:SF10">
    <property type="entry name" value="PEROXIDE STRESS-ACTIVATED HISTIDINE KINASE MAK3"/>
    <property type="match status" value="1"/>
</dbReference>
<dbReference type="InterPro" id="IPR036890">
    <property type="entry name" value="HATPase_C_sf"/>
</dbReference>
<evidence type="ECO:0000313" key="10">
    <source>
        <dbReference type="Proteomes" id="UP000464402"/>
    </source>
</evidence>
<evidence type="ECO:0000256" key="3">
    <source>
        <dbReference type="ARBA" id="ARBA00022741"/>
    </source>
</evidence>
<evidence type="ECO:0000256" key="7">
    <source>
        <dbReference type="SAM" id="Coils"/>
    </source>
</evidence>
<keyword evidence="2" id="KW-0808">Transferase</keyword>
<keyword evidence="5" id="KW-0067">ATP-binding</keyword>
<evidence type="ECO:0000256" key="5">
    <source>
        <dbReference type="ARBA" id="ARBA00022840"/>
    </source>
</evidence>
<name>A0A857EXN5_9GAMM</name>
<dbReference type="PROSITE" id="PS50109">
    <property type="entry name" value="HIS_KIN"/>
    <property type="match status" value="1"/>
</dbReference>
<keyword evidence="1" id="KW-0597">Phosphoprotein</keyword>
<evidence type="ECO:0000313" key="9">
    <source>
        <dbReference type="EMBL" id="QHB31269.1"/>
    </source>
</evidence>
<accession>A0A857EXN5</accession>
<organism evidence="9 10">
    <name type="scientific">Yersinia canariae</name>
    <dbReference type="NCBI Taxonomy" id="2607663"/>
    <lineage>
        <taxon>Bacteria</taxon>
        <taxon>Pseudomonadati</taxon>
        <taxon>Pseudomonadota</taxon>
        <taxon>Gammaproteobacteria</taxon>
        <taxon>Enterobacterales</taxon>
        <taxon>Yersiniaceae</taxon>
        <taxon>Yersinia</taxon>
    </lineage>
</organism>
<evidence type="ECO:0000256" key="1">
    <source>
        <dbReference type="ARBA" id="ARBA00022553"/>
    </source>
</evidence>
<dbReference type="SMART" id="SM00387">
    <property type="entry name" value="HATPase_c"/>
    <property type="match status" value="1"/>
</dbReference>
<dbReference type="AlphaFoldDB" id="A0A857EXN5"/>
<evidence type="ECO:0000256" key="4">
    <source>
        <dbReference type="ARBA" id="ARBA00022777"/>
    </source>
</evidence>
<keyword evidence="6" id="KW-0902">Two-component regulatory system</keyword>
<feature type="domain" description="Histidine kinase" evidence="8">
    <location>
        <begin position="608"/>
        <end position="825"/>
    </location>
</feature>
<dbReference type="Pfam" id="PF02518">
    <property type="entry name" value="HATPase_c"/>
    <property type="match status" value="1"/>
</dbReference>
<dbReference type="Proteomes" id="UP000464402">
    <property type="component" value="Chromosome"/>
</dbReference>